<feature type="domain" description="Alpha/beta hydrolase fold-3" evidence="2">
    <location>
        <begin position="79"/>
        <end position="295"/>
    </location>
</feature>
<proteinExistence type="predicted"/>
<name>A0ABR1U6J0_9PEZI</name>
<evidence type="ECO:0000313" key="3">
    <source>
        <dbReference type="EMBL" id="KAK8054523.1"/>
    </source>
</evidence>
<reference evidence="3 4" key="1">
    <citation type="submission" date="2023-01" db="EMBL/GenBank/DDBJ databases">
        <title>Analysis of 21 Apiospora genomes using comparative genomics revels a genus with tremendous synthesis potential of carbohydrate active enzymes and secondary metabolites.</title>
        <authorList>
            <person name="Sorensen T."/>
        </authorList>
    </citation>
    <scope>NUCLEOTIDE SEQUENCE [LARGE SCALE GENOMIC DNA]</scope>
    <source>
        <strain evidence="3 4">CBS 135458</strain>
    </source>
</reference>
<dbReference type="EMBL" id="JAQQWL010000010">
    <property type="protein sequence ID" value="KAK8054523.1"/>
    <property type="molecule type" value="Genomic_DNA"/>
</dbReference>
<dbReference type="InterPro" id="IPR050300">
    <property type="entry name" value="GDXG_lipolytic_enzyme"/>
</dbReference>
<dbReference type="Pfam" id="PF07859">
    <property type="entry name" value="Abhydrolase_3"/>
    <property type="match status" value="1"/>
</dbReference>
<dbReference type="Gene3D" id="3.40.50.1820">
    <property type="entry name" value="alpha/beta hydrolase"/>
    <property type="match status" value="1"/>
</dbReference>
<comment type="caution">
    <text evidence="3">The sequence shown here is derived from an EMBL/GenBank/DDBJ whole genome shotgun (WGS) entry which is preliminary data.</text>
</comment>
<keyword evidence="4" id="KW-1185">Reference proteome</keyword>
<sequence>MAGHTPARYEELKAAVAAVRIQFDAAKAAQPENLAEVLEGVEETPVQIPSRNGSRTIEGRLYRSTAKDTAATTGPVPVLVNWHGSGMVFHMFGQDRPFCAQVAREIPGLVVLDADYRKGPEDPYPAAVHDTEDTLRWLASQQAVYDVTRVALSGFSAGGLLALVAAFTQTFLLVTLAADDALKQLRIPVVVAVYPPTDLSVPPKERKQVARPVRPIPPQMAELFDECYAPDPATRGDPRCSPGRADAALFPEHVVIVTCGGDNCAPEADALAARLKKDAQRKVVHEVMEGMPHAFDKTCQPGTPEWEQKDRMNALIVRELKEALRMD</sequence>
<dbReference type="InterPro" id="IPR013094">
    <property type="entry name" value="AB_hydrolase_3"/>
</dbReference>
<evidence type="ECO:0000313" key="4">
    <source>
        <dbReference type="Proteomes" id="UP001480595"/>
    </source>
</evidence>
<dbReference type="GeneID" id="92094062"/>
<dbReference type="RefSeq" id="XP_066713169.1">
    <property type="nucleotide sequence ID" value="XM_066860999.1"/>
</dbReference>
<dbReference type="SUPFAM" id="SSF53474">
    <property type="entry name" value="alpha/beta-Hydrolases"/>
    <property type="match status" value="1"/>
</dbReference>
<organism evidence="3 4">
    <name type="scientific">Apiospora phragmitis</name>
    <dbReference type="NCBI Taxonomy" id="2905665"/>
    <lineage>
        <taxon>Eukaryota</taxon>
        <taxon>Fungi</taxon>
        <taxon>Dikarya</taxon>
        <taxon>Ascomycota</taxon>
        <taxon>Pezizomycotina</taxon>
        <taxon>Sordariomycetes</taxon>
        <taxon>Xylariomycetidae</taxon>
        <taxon>Amphisphaeriales</taxon>
        <taxon>Apiosporaceae</taxon>
        <taxon>Apiospora</taxon>
    </lineage>
</organism>
<evidence type="ECO:0000259" key="2">
    <source>
        <dbReference type="Pfam" id="PF07859"/>
    </source>
</evidence>
<evidence type="ECO:0000256" key="1">
    <source>
        <dbReference type="ARBA" id="ARBA00022801"/>
    </source>
</evidence>
<dbReference type="InterPro" id="IPR029058">
    <property type="entry name" value="AB_hydrolase_fold"/>
</dbReference>
<dbReference type="Proteomes" id="UP001480595">
    <property type="component" value="Unassembled WGS sequence"/>
</dbReference>
<protein>
    <submittedName>
        <fullName evidence="3">Esterase/lipase</fullName>
    </submittedName>
</protein>
<dbReference type="PANTHER" id="PTHR48081">
    <property type="entry name" value="AB HYDROLASE SUPERFAMILY PROTEIN C4A8.06C"/>
    <property type="match status" value="1"/>
</dbReference>
<gene>
    <name evidence="3" type="ORF">PG994_009590</name>
</gene>
<keyword evidence="1" id="KW-0378">Hydrolase</keyword>
<accession>A0ABR1U6J0</accession>
<dbReference type="PANTHER" id="PTHR48081:SF8">
    <property type="entry name" value="ALPHA_BETA HYDROLASE FOLD-3 DOMAIN-CONTAINING PROTEIN-RELATED"/>
    <property type="match status" value="1"/>
</dbReference>